<feature type="region of interest" description="Disordered" evidence="1">
    <location>
        <begin position="282"/>
        <end position="345"/>
    </location>
</feature>
<protein>
    <submittedName>
        <fullName evidence="2">Uncharacterized protein</fullName>
    </submittedName>
</protein>
<feature type="compositionally biased region" description="Polar residues" evidence="1">
    <location>
        <begin position="310"/>
        <end position="320"/>
    </location>
</feature>
<sequence length="378" mass="42290">MPRCFLRKAFQRCCCASKDADDDNNSVRATITCTPRPTQQNPRLSRCVDLISVFVLATTVVPPPGSAPKRNVLQKRQHKRLCRGMRADIPSTDYASPPSPSAPSSFFLTVPDARQNRHTPPHTPRLPHSSEATALRLRPGQKYQRVQTRHGPELLPTRVRVPAYTPDRGRFLGFHEVDVAYPTSIATADALVAHITPENIGAGRFGGSDTPKITISSSNESSSEWSREANRSLNNLHANWTSRGDYYYLQQEEQEKEERMISGALGLGKQLIQNVDAFDSHNYDVRPPSRMGFRHSDSAGSNRGEDDNSSGRSSTLVNQRTWDEESTDSEGSSDEEAVEQQATACSIRNITPRQVKEFRLQKRKPMEIMAVITENVRF</sequence>
<evidence type="ECO:0000313" key="3">
    <source>
        <dbReference type="Proteomes" id="UP000070501"/>
    </source>
</evidence>
<keyword evidence="3" id="KW-1185">Reference proteome</keyword>
<dbReference type="Proteomes" id="UP000070501">
    <property type="component" value="Unassembled WGS sequence"/>
</dbReference>
<dbReference type="InParanoid" id="A0A136JGJ3"/>
<accession>A0A136JGJ3</accession>
<dbReference type="EMBL" id="KQ964246">
    <property type="protein sequence ID" value="KXJ96281.1"/>
    <property type="molecule type" value="Genomic_DNA"/>
</dbReference>
<dbReference type="OrthoDB" id="10656098at2759"/>
<evidence type="ECO:0000256" key="1">
    <source>
        <dbReference type="SAM" id="MobiDB-lite"/>
    </source>
</evidence>
<feature type="compositionally biased region" description="Acidic residues" evidence="1">
    <location>
        <begin position="324"/>
        <end position="338"/>
    </location>
</feature>
<reference evidence="3" key="1">
    <citation type="submission" date="2016-02" db="EMBL/GenBank/DDBJ databases">
        <title>Draft genome sequence of Microdochium bolleyi, a fungal endophyte of beachgrass.</title>
        <authorList>
            <consortium name="DOE Joint Genome Institute"/>
            <person name="David A.S."/>
            <person name="May G."/>
            <person name="Haridas S."/>
            <person name="Lim J."/>
            <person name="Wang M."/>
            <person name="Labutti K."/>
            <person name="Lipzen A."/>
            <person name="Barry K."/>
            <person name="Grigoriev I.V."/>
        </authorList>
    </citation>
    <scope>NUCLEOTIDE SEQUENCE [LARGE SCALE GENOMIC DNA]</scope>
    <source>
        <strain evidence="3">J235TASD1</strain>
    </source>
</reference>
<proteinExistence type="predicted"/>
<organism evidence="2 3">
    <name type="scientific">Microdochium bolleyi</name>
    <dbReference type="NCBI Taxonomy" id="196109"/>
    <lineage>
        <taxon>Eukaryota</taxon>
        <taxon>Fungi</taxon>
        <taxon>Dikarya</taxon>
        <taxon>Ascomycota</taxon>
        <taxon>Pezizomycotina</taxon>
        <taxon>Sordariomycetes</taxon>
        <taxon>Xylariomycetidae</taxon>
        <taxon>Xylariales</taxon>
        <taxon>Microdochiaceae</taxon>
        <taxon>Microdochium</taxon>
    </lineage>
</organism>
<feature type="region of interest" description="Disordered" evidence="1">
    <location>
        <begin position="88"/>
        <end position="107"/>
    </location>
</feature>
<gene>
    <name evidence="2" type="ORF">Micbo1qcDRAFT_201176</name>
</gene>
<evidence type="ECO:0000313" key="2">
    <source>
        <dbReference type="EMBL" id="KXJ96281.1"/>
    </source>
</evidence>
<name>A0A136JGJ3_9PEZI</name>
<dbReference type="AlphaFoldDB" id="A0A136JGJ3"/>
<feature type="region of interest" description="Disordered" evidence="1">
    <location>
        <begin position="113"/>
        <end position="132"/>
    </location>
</feature>